<sequence>MLQLFLSKYRLDISKLEPLVAKREKDFYFLLYKRKPRRSSLEIEQQLASHGWTIEIVDLEALIRRSLSPLHSKIDLSTGNIKKALGICHDFEIIRTGRKIRMKKKGLSLSEIIAGKCLSVKDVPVDTRIEAERYAKP</sequence>
<name>A0ACB9ZRR8_CATRO</name>
<reference evidence="2" key="1">
    <citation type="journal article" date="2023" name="Nat. Plants">
        <title>Single-cell RNA sequencing provides a high-resolution roadmap for understanding the multicellular compartmentation of specialized metabolism.</title>
        <authorList>
            <person name="Sun S."/>
            <person name="Shen X."/>
            <person name="Li Y."/>
            <person name="Li Y."/>
            <person name="Wang S."/>
            <person name="Li R."/>
            <person name="Zhang H."/>
            <person name="Shen G."/>
            <person name="Guo B."/>
            <person name="Wei J."/>
            <person name="Xu J."/>
            <person name="St-Pierre B."/>
            <person name="Chen S."/>
            <person name="Sun C."/>
        </authorList>
    </citation>
    <scope>NUCLEOTIDE SEQUENCE [LARGE SCALE GENOMIC DNA]</scope>
</reference>
<evidence type="ECO:0000313" key="2">
    <source>
        <dbReference type="Proteomes" id="UP001060085"/>
    </source>
</evidence>
<organism evidence="1 2">
    <name type="scientific">Catharanthus roseus</name>
    <name type="common">Madagascar periwinkle</name>
    <name type="synonym">Vinca rosea</name>
    <dbReference type="NCBI Taxonomy" id="4058"/>
    <lineage>
        <taxon>Eukaryota</taxon>
        <taxon>Viridiplantae</taxon>
        <taxon>Streptophyta</taxon>
        <taxon>Embryophyta</taxon>
        <taxon>Tracheophyta</taxon>
        <taxon>Spermatophyta</taxon>
        <taxon>Magnoliopsida</taxon>
        <taxon>eudicotyledons</taxon>
        <taxon>Gunneridae</taxon>
        <taxon>Pentapetalae</taxon>
        <taxon>asterids</taxon>
        <taxon>lamiids</taxon>
        <taxon>Gentianales</taxon>
        <taxon>Apocynaceae</taxon>
        <taxon>Rauvolfioideae</taxon>
        <taxon>Vinceae</taxon>
        <taxon>Catharanthinae</taxon>
        <taxon>Catharanthus</taxon>
    </lineage>
</organism>
<dbReference type="EMBL" id="CM044708">
    <property type="protein sequence ID" value="KAI5650285.1"/>
    <property type="molecule type" value="Genomic_DNA"/>
</dbReference>
<gene>
    <name evidence="1" type="ORF">M9H77_36290</name>
</gene>
<evidence type="ECO:0000313" key="1">
    <source>
        <dbReference type="EMBL" id="KAI5650285.1"/>
    </source>
</evidence>
<accession>A0ACB9ZRR8</accession>
<keyword evidence="2" id="KW-1185">Reference proteome</keyword>
<proteinExistence type="predicted"/>
<protein>
    <submittedName>
        <fullName evidence="1">Uncharacterized protein</fullName>
    </submittedName>
</protein>
<comment type="caution">
    <text evidence="1">The sequence shown here is derived from an EMBL/GenBank/DDBJ whole genome shotgun (WGS) entry which is preliminary data.</text>
</comment>
<dbReference type="Proteomes" id="UP001060085">
    <property type="component" value="Linkage Group LG08"/>
</dbReference>